<dbReference type="RefSeq" id="WP_255307639.1">
    <property type="nucleotide sequence ID" value="NZ_DAMCIH010000013.1"/>
</dbReference>
<dbReference type="AlphaFoldDB" id="A0A0X2NJM2"/>
<proteinExistence type="predicted"/>
<name>A0A0X2NJM2_9CORY</name>
<dbReference type="EMBL" id="FAUH01000005">
    <property type="protein sequence ID" value="CUU65702.1"/>
    <property type="molecule type" value="Genomic_DNA"/>
</dbReference>
<dbReference type="Proteomes" id="UP000182498">
    <property type="component" value="Unassembled WGS sequence"/>
</dbReference>
<dbReference type="NCBIfam" id="NF037995">
    <property type="entry name" value="TRAP_S1"/>
    <property type="match status" value="1"/>
</dbReference>
<gene>
    <name evidence="2" type="ORF">CVAR292_01034</name>
</gene>
<dbReference type="PANTHER" id="PTHR33376:SF15">
    <property type="entry name" value="BLL6794 PROTEIN"/>
    <property type="match status" value="1"/>
</dbReference>
<dbReference type="Pfam" id="PF03480">
    <property type="entry name" value="DctP"/>
    <property type="match status" value="1"/>
</dbReference>
<dbReference type="InterPro" id="IPR018389">
    <property type="entry name" value="DctP_fam"/>
</dbReference>
<reference evidence="3" key="1">
    <citation type="submission" date="2015-11" db="EMBL/GenBank/DDBJ databases">
        <authorList>
            <person name="Dugat-Bony E."/>
        </authorList>
    </citation>
    <scope>NUCLEOTIDE SEQUENCE [LARGE SCALE GENOMIC DNA]</scope>
    <source>
        <strain evidence="3">Mu292</strain>
    </source>
</reference>
<dbReference type="Gene3D" id="3.40.190.170">
    <property type="entry name" value="Bacterial extracellular solute-binding protein, family 7"/>
    <property type="match status" value="1"/>
</dbReference>
<protein>
    <submittedName>
        <fullName evidence="2">TRAP-type C4-dicarboxylate transport system, periplasmic component</fullName>
    </submittedName>
</protein>
<evidence type="ECO:0000313" key="2">
    <source>
        <dbReference type="EMBL" id="CUU65702.1"/>
    </source>
</evidence>
<organism evidence="2 3">
    <name type="scientific">Corynebacterium variabile</name>
    <dbReference type="NCBI Taxonomy" id="1727"/>
    <lineage>
        <taxon>Bacteria</taxon>
        <taxon>Bacillati</taxon>
        <taxon>Actinomycetota</taxon>
        <taxon>Actinomycetes</taxon>
        <taxon>Mycobacteriales</taxon>
        <taxon>Corynebacteriaceae</taxon>
        <taxon>Corynebacterium</taxon>
    </lineage>
</organism>
<evidence type="ECO:0000256" key="1">
    <source>
        <dbReference type="ARBA" id="ARBA00022729"/>
    </source>
</evidence>
<dbReference type="PANTHER" id="PTHR33376">
    <property type="match status" value="1"/>
</dbReference>
<accession>A0A0X2NJM2</accession>
<keyword evidence="1" id="KW-0732">Signal</keyword>
<evidence type="ECO:0000313" key="3">
    <source>
        <dbReference type="Proteomes" id="UP000182498"/>
    </source>
</evidence>
<sequence length="321" mass="34441">MADNFALTHPVGVGGTQPFLDAIGEADDLEIEYFASGQLGHQADMPTVIRNGTAEIGVVSAAYAGSNLPLSGVSDLPGFGNDACQVGYALRDVARPGGILYEKELKDLNFRPLWAGSLPSFEVMTSGRHVSLPKDLKGSIIRSTGGTVDRMISEVDAGAISMPIGEMYEAIQRATVEGTLASPISITPYSLEEVITHSTRGAEQGSFTLIYGINDDTWDSLTKPQQKELLDAADASQESLCLQLNEAKDEAYKTMEASGVIFEDVSNNAAQWEKLVDPVRQGWVDAGKQLGLPTQEVLDEFSEAVDRYDHAAARIAEGEKL</sequence>
<dbReference type="GO" id="GO:0055085">
    <property type="term" value="P:transmembrane transport"/>
    <property type="evidence" value="ECO:0007669"/>
    <property type="project" value="InterPro"/>
</dbReference>
<dbReference type="InterPro" id="IPR038404">
    <property type="entry name" value="TRAP_DctP_sf"/>
</dbReference>
<keyword evidence="3" id="KW-1185">Reference proteome</keyword>